<evidence type="ECO:0000313" key="2">
    <source>
        <dbReference type="EMBL" id="CAI9578714.1"/>
    </source>
</evidence>
<protein>
    <submittedName>
        <fullName evidence="2">Uncharacterized protein</fullName>
    </submittedName>
</protein>
<reference evidence="2" key="1">
    <citation type="submission" date="2023-05" db="EMBL/GenBank/DDBJ databases">
        <authorList>
            <person name="Stuckert A."/>
        </authorList>
    </citation>
    <scope>NUCLEOTIDE SEQUENCE</scope>
</reference>
<evidence type="ECO:0000256" key="1">
    <source>
        <dbReference type="SAM" id="MobiDB-lite"/>
    </source>
</evidence>
<sequence>MSPLQRPRPSPAADAGIRLPVSGPCEHWDVRDAWGPETAGNFKTLNKIT</sequence>
<proteinExistence type="predicted"/>
<organism evidence="2 3">
    <name type="scientific">Staurois parvus</name>
    <dbReference type="NCBI Taxonomy" id="386267"/>
    <lineage>
        <taxon>Eukaryota</taxon>
        <taxon>Metazoa</taxon>
        <taxon>Chordata</taxon>
        <taxon>Craniata</taxon>
        <taxon>Vertebrata</taxon>
        <taxon>Euteleostomi</taxon>
        <taxon>Amphibia</taxon>
        <taxon>Batrachia</taxon>
        <taxon>Anura</taxon>
        <taxon>Neobatrachia</taxon>
        <taxon>Ranoidea</taxon>
        <taxon>Ranidae</taxon>
        <taxon>Staurois</taxon>
    </lineage>
</organism>
<accession>A0ABN9E1D7</accession>
<name>A0ABN9E1D7_9NEOB</name>
<evidence type="ECO:0000313" key="3">
    <source>
        <dbReference type="Proteomes" id="UP001162483"/>
    </source>
</evidence>
<comment type="caution">
    <text evidence="2">The sequence shown here is derived from an EMBL/GenBank/DDBJ whole genome shotgun (WGS) entry which is preliminary data.</text>
</comment>
<keyword evidence="3" id="KW-1185">Reference proteome</keyword>
<gene>
    <name evidence="2" type="ORF">SPARVUS_LOCUS8967509</name>
</gene>
<dbReference type="Proteomes" id="UP001162483">
    <property type="component" value="Unassembled WGS sequence"/>
</dbReference>
<dbReference type="EMBL" id="CATNWA010015029">
    <property type="protein sequence ID" value="CAI9578714.1"/>
    <property type="molecule type" value="Genomic_DNA"/>
</dbReference>
<feature type="region of interest" description="Disordered" evidence="1">
    <location>
        <begin position="1"/>
        <end position="20"/>
    </location>
</feature>
<feature type="compositionally biased region" description="Pro residues" evidence="1">
    <location>
        <begin position="1"/>
        <end position="10"/>
    </location>
</feature>